<protein>
    <submittedName>
        <fullName evidence="2">Uncharacterized protein</fullName>
    </submittedName>
</protein>
<dbReference type="Proteomes" id="UP000007431">
    <property type="component" value="Unassembled WGS sequence"/>
</dbReference>
<dbReference type="EMBL" id="GL377304">
    <property type="protein sequence ID" value="EFI98709.1"/>
    <property type="molecule type" value="Genomic_DNA"/>
</dbReference>
<dbReference type="HOGENOM" id="CLU_1741634_0_0_1"/>
<gene>
    <name evidence="2" type="ORF">SCHCODRAFT_256347</name>
</gene>
<evidence type="ECO:0000313" key="2">
    <source>
        <dbReference type="EMBL" id="EFI98709.1"/>
    </source>
</evidence>
<dbReference type="InParanoid" id="D8PYK8"/>
<dbReference type="AlphaFoldDB" id="D8PYK8"/>
<organism evidence="3">
    <name type="scientific">Schizophyllum commune (strain H4-8 / FGSC 9210)</name>
    <name type="common">Split gill fungus</name>
    <dbReference type="NCBI Taxonomy" id="578458"/>
    <lineage>
        <taxon>Eukaryota</taxon>
        <taxon>Fungi</taxon>
        <taxon>Dikarya</taxon>
        <taxon>Basidiomycota</taxon>
        <taxon>Agaricomycotina</taxon>
        <taxon>Agaricomycetes</taxon>
        <taxon>Agaricomycetidae</taxon>
        <taxon>Agaricales</taxon>
        <taxon>Schizophyllaceae</taxon>
        <taxon>Schizophyllum</taxon>
    </lineage>
</organism>
<evidence type="ECO:0000256" key="1">
    <source>
        <dbReference type="SAM" id="MobiDB-lite"/>
    </source>
</evidence>
<feature type="region of interest" description="Disordered" evidence="1">
    <location>
        <begin position="1"/>
        <end position="58"/>
    </location>
</feature>
<feature type="compositionally biased region" description="Basic residues" evidence="1">
    <location>
        <begin position="28"/>
        <end position="39"/>
    </location>
</feature>
<sequence length="150" mass="16090">MAEKAGEKVAAAATATGDAPAEPAPPVKRGRGRPKGSKNKPKDPNAEPPVKVPKKRGRPAFSSKIMIINLPFFSPKPDPLKRKAKQKRKGHHFLGAYSIAHPAAYDGKDLEVWRCFSKDRGRTGSCLDTAPKKSSIQAAEATAPLAFLIP</sequence>
<proteinExistence type="predicted"/>
<keyword evidence="3" id="KW-1185">Reference proteome</keyword>
<evidence type="ECO:0000313" key="3">
    <source>
        <dbReference type="Proteomes" id="UP000007431"/>
    </source>
</evidence>
<reference evidence="2 3" key="1">
    <citation type="journal article" date="2010" name="Nat. Biotechnol.">
        <title>Genome sequence of the model mushroom Schizophyllum commune.</title>
        <authorList>
            <person name="Ohm R.A."/>
            <person name="de Jong J.F."/>
            <person name="Lugones L.G."/>
            <person name="Aerts A."/>
            <person name="Kothe E."/>
            <person name="Stajich J.E."/>
            <person name="de Vries R.P."/>
            <person name="Record E."/>
            <person name="Levasseur A."/>
            <person name="Baker S.E."/>
            <person name="Bartholomew K.A."/>
            <person name="Coutinho P.M."/>
            <person name="Erdmann S."/>
            <person name="Fowler T.J."/>
            <person name="Gathman A.C."/>
            <person name="Lombard V."/>
            <person name="Henrissat B."/>
            <person name="Knabe N."/>
            <person name="Kuees U."/>
            <person name="Lilly W.W."/>
            <person name="Lindquist E."/>
            <person name="Lucas S."/>
            <person name="Magnuson J.K."/>
            <person name="Piumi F."/>
            <person name="Raudaskoski M."/>
            <person name="Salamov A."/>
            <person name="Schmutz J."/>
            <person name="Schwarze F.W.M.R."/>
            <person name="vanKuyk P.A."/>
            <person name="Horton J.S."/>
            <person name="Grigoriev I.V."/>
            <person name="Woesten H.A.B."/>
        </authorList>
    </citation>
    <scope>NUCLEOTIDE SEQUENCE [LARGE SCALE GENOMIC DNA]</scope>
    <source>
        <strain evidence="3">H4-8 / FGSC 9210</strain>
    </source>
</reference>
<feature type="compositionally biased region" description="Low complexity" evidence="1">
    <location>
        <begin position="8"/>
        <end position="21"/>
    </location>
</feature>
<accession>D8PYK8</accession>
<dbReference type="VEuPathDB" id="FungiDB:SCHCODRAFT_02663876"/>
<name>D8PYK8_SCHCM</name>